<evidence type="ECO:0000313" key="3">
    <source>
        <dbReference type="EMBL" id="CAB4205364.1"/>
    </source>
</evidence>
<accession>A0A6J5P5Q8</accession>
<gene>
    <name evidence="2" type="ORF">UFOVP1292_2</name>
    <name evidence="3" type="ORF">UFOVP1411_76</name>
    <name evidence="1" type="ORF">UFOVP859_10</name>
</gene>
<dbReference type="EMBL" id="LR796816">
    <property type="protein sequence ID" value="CAB4167280.1"/>
    <property type="molecule type" value="Genomic_DNA"/>
</dbReference>
<proteinExistence type="predicted"/>
<organism evidence="1">
    <name type="scientific">uncultured Caudovirales phage</name>
    <dbReference type="NCBI Taxonomy" id="2100421"/>
    <lineage>
        <taxon>Viruses</taxon>
        <taxon>Duplodnaviria</taxon>
        <taxon>Heunggongvirae</taxon>
        <taxon>Uroviricota</taxon>
        <taxon>Caudoviricetes</taxon>
        <taxon>Peduoviridae</taxon>
        <taxon>Maltschvirus</taxon>
        <taxon>Maltschvirus maltsch</taxon>
    </lineage>
</organism>
<evidence type="ECO:0000313" key="2">
    <source>
        <dbReference type="EMBL" id="CAB4196398.1"/>
    </source>
</evidence>
<evidence type="ECO:0000313" key="1">
    <source>
        <dbReference type="EMBL" id="CAB4167280.1"/>
    </source>
</evidence>
<dbReference type="EMBL" id="LR797357">
    <property type="protein sequence ID" value="CAB4205364.1"/>
    <property type="molecule type" value="Genomic_DNA"/>
</dbReference>
<dbReference type="EMBL" id="LR797251">
    <property type="protein sequence ID" value="CAB4196398.1"/>
    <property type="molecule type" value="Genomic_DNA"/>
</dbReference>
<protein>
    <submittedName>
        <fullName evidence="1">Uncharacterized protein</fullName>
    </submittedName>
</protein>
<sequence>MTMKLLLVEQQYVQATWHYVRELLQQPLDLNLGEFTSEDVYQWLLNGQMQLWVLVDPKFGGILLAAVTEFVTYPREKRLRMVLVGSKPNTIDHWLDFCWKDDSALMQYARDNGVKRIESTGRDGWTKVLGKVGFSKYYTVLTKEVN</sequence>
<name>A0A6J5P5Q8_9CAUD</name>
<reference evidence="1" key="1">
    <citation type="submission" date="2020-04" db="EMBL/GenBank/DDBJ databases">
        <authorList>
            <person name="Chiriac C."/>
            <person name="Salcher M."/>
            <person name="Ghai R."/>
            <person name="Kavagutti S V."/>
        </authorList>
    </citation>
    <scope>NUCLEOTIDE SEQUENCE</scope>
</reference>